<keyword evidence="4" id="KW-0573">Peptidoglycan synthesis</keyword>
<comment type="similarity">
    <text evidence="1">Belongs to the FemABX family.</text>
</comment>
<keyword evidence="3" id="KW-0133">Cell shape</keyword>
<proteinExistence type="inferred from homology"/>
<evidence type="ECO:0000256" key="3">
    <source>
        <dbReference type="ARBA" id="ARBA00022960"/>
    </source>
</evidence>
<dbReference type="InterPro" id="IPR003447">
    <property type="entry name" value="FEMABX"/>
</dbReference>
<dbReference type="GO" id="GO:0009252">
    <property type="term" value="P:peptidoglycan biosynthetic process"/>
    <property type="evidence" value="ECO:0007669"/>
    <property type="project" value="UniProtKB-KW"/>
</dbReference>
<evidence type="ECO:0000256" key="4">
    <source>
        <dbReference type="ARBA" id="ARBA00022984"/>
    </source>
</evidence>
<accession>A0A0G1WN66</accession>
<organism evidence="7 8">
    <name type="scientific">Candidatus Adlerbacteria bacterium GW2011_GWC1_50_9</name>
    <dbReference type="NCBI Taxonomy" id="1618608"/>
    <lineage>
        <taxon>Bacteria</taxon>
        <taxon>Candidatus Adleribacteriota</taxon>
    </lineage>
</organism>
<reference evidence="7 8" key="1">
    <citation type="journal article" date="2015" name="Nature">
        <title>rRNA introns, odd ribosomes, and small enigmatic genomes across a large radiation of phyla.</title>
        <authorList>
            <person name="Brown C.T."/>
            <person name="Hug L.A."/>
            <person name="Thomas B.C."/>
            <person name="Sharon I."/>
            <person name="Castelle C.J."/>
            <person name="Singh A."/>
            <person name="Wilkins M.J."/>
            <person name="Williams K.H."/>
            <person name="Banfield J.F."/>
        </authorList>
    </citation>
    <scope>NUCLEOTIDE SEQUENCE [LARGE SCALE GENOMIC DNA]</scope>
</reference>
<feature type="non-terminal residue" evidence="7">
    <location>
        <position position="1"/>
    </location>
</feature>
<dbReference type="SUPFAM" id="SSF55729">
    <property type="entry name" value="Acyl-CoA N-acyltransferases (Nat)"/>
    <property type="match status" value="1"/>
</dbReference>
<sequence>GGSSSARRDVMAPYLLHWEIMKEAARHGFSIYDFWGIDKVRWPGLTRFKEGFRGTDVTYPESADIVFRKFLYFAYRSFRRVAGRT</sequence>
<evidence type="ECO:0000313" key="7">
    <source>
        <dbReference type="EMBL" id="KKW20035.1"/>
    </source>
</evidence>
<keyword evidence="6" id="KW-0961">Cell wall biogenesis/degradation</keyword>
<dbReference type="EMBL" id="LCQQ01000046">
    <property type="protein sequence ID" value="KKW20035.1"/>
    <property type="molecule type" value="Genomic_DNA"/>
</dbReference>
<gene>
    <name evidence="7" type="ORF">UY61_C0046G0001</name>
</gene>
<comment type="caution">
    <text evidence="7">The sequence shown here is derived from an EMBL/GenBank/DDBJ whole genome shotgun (WGS) entry which is preliminary data.</text>
</comment>
<dbReference type="InterPro" id="IPR050644">
    <property type="entry name" value="PG_Glycine_Bridge_Synth"/>
</dbReference>
<keyword evidence="5" id="KW-0012">Acyltransferase</keyword>
<dbReference type="Pfam" id="PF02388">
    <property type="entry name" value="FemAB"/>
    <property type="match status" value="1"/>
</dbReference>
<dbReference type="PROSITE" id="PS51191">
    <property type="entry name" value="FEMABX"/>
    <property type="match status" value="1"/>
</dbReference>
<name>A0A0G1WN66_9BACT</name>
<evidence type="ECO:0000256" key="6">
    <source>
        <dbReference type="ARBA" id="ARBA00023316"/>
    </source>
</evidence>
<evidence type="ECO:0000313" key="8">
    <source>
        <dbReference type="Proteomes" id="UP000034201"/>
    </source>
</evidence>
<dbReference type="Proteomes" id="UP000034201">
    <property type="component" value="Unassembled WGS sequence"/>
</dbReference>
<dbReference type="GO" id="GO:0071555">
    <property type="term" value="P:cell wall organization"/>
    <property type="evidence" value="ECO:0007669"/>
    <property type="project" value="UniProtKB-KW"/>
</dbReference>
<dbReference type="GO" id="GO:0008360">
    <property type="term" value="P:regulation of cell shape"/>
    <property type="evidence" value="ECO:0007669"/>
    <property type="project" value="UniProtKB-KW"/>
</dbReference>
<dbReference type="InterPro" id="IPR016181">
    <property type="entry name" value="Acyl_CoA_acyltransferase"/>
</dbReference>
<dbReference type="GO" id="GO:0016755">
    <property type="term" value="F:aminoacyltransferase activity"/>
    <property type="evidence" value="ECO:0007669"/>
    <property type="project" value="InterPro"/>
</dbReference>
<keyword evidence="2" id="KW-0808">Transferase</keyword>
<evidence type="ECO:0000256" key="2">
    <source>
        <dbReference type="ARBA" id="ARBA00022679"/>
    </source>
</evidence>
<dbReference type="PANTHER" id="PTHR36174">
    <property type="entry name" value="LIPID II:GLYCINE GLYCYLTRANSFERASE"/>
    <property type="match status" value="1"/>
</dbReference>
<dbReference type="Gene3D" id="3.40.630.30">
    <property type="match status" value="1"/>
</dbReference>
<protein>
    <submittedName>
        <fullName evidence="7">Methicillin resistance protein</fullName>
    </submittedName>
</protein>
<dbReference type="AlphaFoldDB" id="A0A0G1WN66"/>
<evidence type="ECO:0000256" key="1">
    <source>
        <dbReference type="ARBA" id="ARBA00009943"/>
    </source>
</evidence>
<evidence type="ECO:0000256" key="5">
    <source>
        <dbReference type="ARBA" id="ARBA00023315"/>
    </source>
</evidence>
<dbReference type="PANTHER" id="PTHR36174:SF1">
    <property type="entry name" value="LIPID II:GLYCINE GLYCYLTRANSFERASE"/>
    <property type="match status" value="1"/>
</dbReference>